<dbReference type="PANTHER" id="PTHR43070">
    <property type="match status" value="1"/>
</dbReference>
<gene>
    <name evidence="4" type="ORF">DR87_1740</name>
</gene>
<dbReference type="PANTHER" id="PTHR43070:SF3">
    <property type="entry name" value="HOMOSERINE DEHYDROGENASE"/>
    <property type="match status" value="1"/>
</dbReference>
<evidence type="ECO:0000256" key="1">
    <source>
        <dbReference type="ARBA" id="ARBA00022857"/>
    </source>
</evidence>
<evidence type="ECO:0000313" key="4">
    <source>
        <dbReference type="EMBL" id="KFJ40612.1"/>
    </source>
</evidence>
<dbReference type="InterPro" id="IPR001342">
    <property type="entry name" value="HDH_cat"/>
</dbReference>
<organism evidence="4 5">
    <name type="scientific">Francisella tularensis</name>
    <dbReference type="NCBI Taxonomy" id="263"/>
    <lineage>
        <taxon>Bacteria</taxon>
        <taxon>Pseudomonadati</taxon>
        <taxon>Pseudomonadota</taxon>
        <taxon>Gammaproteobacteria</taxon>
        <taxon>Thiotrichales</taxon>
        <taxon>Francisellaceae</taxon>
        <taxon>Francisella</taxon>
    </lineage>
</organism>
<dbReference type="GO" id="GO:0004412">
    <property type="term" value="F:homoserine dehydrogenase activity"/>
    <property type="evidence" value="ECO:0007669"/>
    <property type="project" value="InterPro"/>
</dbReference>
<name>A0AAW3D6B3_FRATU</name>
<comment type="caution">
    <text evidence="4">The sequence shown here is derived from an EMBL/GenBank/DDBJ whole genome shotgun (WGS) entry which is preliminary data.</text>
</comment>
<sequence>MKGTDNIVMINTDRYTQPMVIQGAGAGVEVTAAGVYADVITVIREK</sequence>
<protein>
    <submittedName>
        <fullName evidence="4">Homoserine dehydrogenase family protein</fullName>
    </submittedName>
</protein>
<dbReference type="Pfam" id="PF00742">
    <property type="entry name" value="Homoserine_dh"/>
    <property type="match status" value="1"/>
</dbReference>
<dbReference type="AlphaFoldDB" id="A0AAW3D6B3"/>
<dbReference type="Proteomes" id="UP000028987">
    <property type="component" value="Unassembled WGS sequence"/>
</dbReference>
<evidence type="ECO:0000256" key="2">
    <source>
        <dbReference type="ARBA" id="ARBA00023002"/>
    </source>
</evidence>
<dbReference type="GO" id="GO:0009067">
    <property type="term" value="P:aspartate family amino acid biosynthetic process"/>
    <property type="evidence" value="ECO:0007669"/>
    <property type="project" value="InterPro"/>
</dbReference>
<proteinExistence type="predicted"/>
<dbReference type="EMBL" id="JOVO01000012">
    <property type="protein sequence ID" value="KFJ40612.1"/>
    <property type="molecule type" value="Genomic_DNA"/>
</dbReference>
<accession>A0AAW3D6B3</accession>
<dbReference type="InterPro" id="IPR011147">
    <property type="entry name" value="Bifunc_Aspkin/hSer_DH"/>
</dbReference>
<keyword evidence="1" id="KW-0521">NADP</keyword>
<evidence type="ECO:0000313" key="5">
    <source>
        <dbReference type="Proteomes" id="UP000028987"/>
    </source>
</evidence>
<evidence type="ECO:0000259" key="3">
    <source>
        <dbReference type="Pfam" id="PF00742"/>
    </source>
</evidence>
<feature type="domain" description="Homoserine dehydrogenase catalytic" evidence="3">
    <location>
        <begin position="2"/>
        <end position="40"/>
    </location>
</feature>
<reference evidence="4 5" key="1">
    <citation type="submission" date="2014-06" db="EMBL/GenBank/DDBJ databases">
        <authorList>
            <person name="Bishop-Lilly K.A."/>
            <person name="Broomall S.M."/>
            <person name="Chain P.S."/>
            <person name="Chertkov O."/>
            <person name="Coyne S.R."/>
            <person name="Daligault H.E."/>
            <person name="Davenport K.W."/>
            <person name="Erkkila T."/>
            <person name="Frey K.G."/>
            <person name="Gibbons H.S."/>
            <person name="Gu W."/>
            <person name="Jaissle J."/>
            <person name="Johnson S.L."/>
            <person name="Koroleva G.I."/>
            <person name="Ladner J.T."/>
            <person name="Lo C.-C."/>
            <person name="Minogue T.D."/>
            <person name="Munk C."/>
            <person name="Palacios G.F."/>
            <person name="Redden C.L."/>
            <person name="Rosenzweig C.N."/>
            <person name="Scholz M.B."/>
            <person name="Teshima H."/>
            <person name="Xu Y."/>
        </authorList>
    </citation>
    <scope>NUCLEOTIDE SEQUENCE [LARGE SCALE GENOMIC DNA]</scope>
    <source>
        <strain evidence="4 5">FTZ</strain>
    </source>
</reference>
<keyword evidence="2" id="KW-0560">Oxidoreductase</keyword>